<keyword evidence="1" id="KW-1133">Transmembrane helix</keyword>
<dbReference type="Proteomes" id="UP000185207">
    <property type="component" value="Unassembled WGS sequence"/>
</dbReference>
<name>A0A1N6FT95_9FLAO</name>
<dbReference type="STRING" id="1416779.SAMN05444409_1463"/>
<evidence type="ECO:0000256" key="1">
    <source>
        <dbReference type="SAM" id="Phobius"/>
    </source>
</evidence>
<evidence type="ECO:0000313" key="2">
    <source>
        <dbReference type="EMBL" id="SIN98458.1"/>
    </source>
</evidence>
<evidence type="ECO:0000313" key="3">
    <source>
        <dbReference type="Proteomes" id="UP000185207"/>
    </source>
</evidence>
<feature type="transmembrane region" description="Helical" evidence="1">
    <location>
        <begin position="20"/>
        <end position="44"/>
    </location>
</feature>
<keyword evidence="1" id="KW-0472">Membrane</keyword>
<protein>
    <submittedName>
        <fullName evidence="2">Uncharacterized protein</fullName>
    </submittedName>
</protein>
<dbReference type="AlphaFoldDB" id="A0A1N6FT95"/>
<sequence>MNDKNFNYMNNFLDNKKKILELIVVSIFLGIGVSLISSSIFEYIKGENKILIYSILGLLLILICLIYLIRNLFGKRKFEKEIDGFFILNRTQKNITNIDNYDYSSKIFEYLQSAIAEDEEIKKDWLNTNFGDITEERIKILPYIQEISEYYFLEALSTHLSSFFNNTKFKKTKLKSYKRNDIPQILASNRFLDLFSKPMEERALFKNSNQDNFIIKFTRDSAEGKIISNYKRGAMFQYFDLKLPAESKIVRKKNSTILISNRRFEISITTNVSGVNTYIPIEYKGLYLGLKNLHDPAYITNFSIKITFNRSSFFKSSSWEYYQWLDSFLDEFEKNASEKYYFKSKIDWDRIYPIIKTLQNKHDKIR</sequence>
<proteinExistence type="predicted"/>
<organism evidence="2 3">
    <name type="scientific">Epilithonimonas zeae</name>
    <dbReference type="NCBI Taxonomy" id="1416779"/>
    <lineage>
        <taxon>Bacteria</taxon>
        <taxon>Pseudomonadati</taxon>
        <taxon>Bacteroidota</taxon>
        <taxon>Flavobacteriia</taxon>
        <taxon>Flavobacteriales</taxon>
        <taxon>Weeksellaceae</taxon>
        <taxon>Chryseobacterium group</taxon>
        <taxon>Epilithonimonas</taxon>
    </lineage>
</organism>
<feature type="transmembrane region" description="Helical" evidence="1">
    <location>
        <begin position="50"/>
        <end position="69"/>
    </location>
</feature>
<reference evidence="3" key="1">
    <citation type="submission" date="2016-11" db="EMBL/GenBank/DDBJ databases">
        <authorList>
            <person name="Varghese N."/>
            <person name="Submissions S."/>
        </authorList>
    </citation>
    <scope>NUCLEOTIDE SEQUENCE [LARGE SCALE GENOMIC DNA]</scope>
    <source>
        <strain evidence="3">DSM 27623</strain>
    </source>
</reference>
<keyword evidence="3" id="KW-1185">Reference proteome</keyword>
<accession>A0A1N6FT95</accession>
<dbReference type="EMBL" id="FSRK01000001">
    <property type="protein sequence ID" value="SIN98458.1"/>
    <property type="molecule type" value="Genomic_DNA"/>
</dbReference>
<gene>
    <name evidence="2" type="ORF">SAMN05444409_1463</name>
</gene>
<keyword evidence="1" id="KW-0812">Transmembrane</keyword>